<organism evidence="7 8">
    <name type="scientific">Taphrina deformans (strain PYCC 5710 / ATCC 11124 / CBS 356.35 / IMI 108563 / JCM 9778 / NBRC 8474)</name>
    <name type="common">Peach leaf curl fungus</name>
    <name type="synonym">Lalaria deformans</name>
    <dbReference type="NCBI Taxonomy" id="1097556"/>
    <lineage>
        <taxon>Eukaryota</taxon>
        <taxon>Fungi</taxon>
        <taxon>Dikarya</taxon>
        <taxon>Ascomycota</taxon>
        <taxon>Taphrinomycotina</taxon>
        <taxon>Taphrinomycetes</taxon>
        <taxon>Taphrinales</taxon>
        <taxon>Taphrinaceae</taxon>
        <taxon>Taphrina</taxon>
    </lineage>
</organism>
<evidence type="ECO:0000256" key="4">
    <source>
        <dbReference type="ARBA" id="ARBA00022737"/>
    </source>
</evidence>
<dbReference type="PROSITE" id="PS00678">
    <property type="entry name" value="WD_REPEATS_1"/>
    <property type="match status" value="1"/>
</dbReference>
<accession>R4XGB3</accession>
<evidence type="ECO:0000256" key="2">
    <source>
        <dbReference type="ARBA" id="ARBA00022490"/>
    </source>
</evidence>
<dbReference type="SUPFAM" id="SSF50978">
    <property type="entry name" value="WD40 repeat-like"/>
    <property type="match status" value="1"/>
</dbReference>
<dbReference type="InterPro" id="IPR051980">
    <property type="entry name" value="WD_repeat_MORG1"/>
</dbReference>
<evidence type="ECO:0000256" key="1">
    <source>
        <dbReference type="ARBA" id="ARBA00004496"/>
    </source>
</evidence>
<dbReference type="PROSITE" id="PS50294">
    <property type="entry name" value="WD_REPEATS_REGION"/>
    <property type="match status" value="3"/>
</dbReference>
<dbReference type="PROSITE" id="PS50082">
    <property type="entry name" value="WD_REPEATS_2"/>
    <property type="match status" value="4"/>
</dbReference>
<gene>
    <name evidence="7" type="ORF">TAPDE_005505</name>
</gene>
<dbReference type="GO" id="GO:0071013">
    <property type="term" value="C:catalytic step 2 spliceosome"/>
    <property type="evidence" value="ECO:0007669"/>
    <property type="project" value="TreeGrafter"/>
</dbReference>
<feature type="repeat" description="WD" evidence="6">
    <location>
        <begin position="67"/>
        <end position="108"/>
    </location>
</feature>
<dbReference type="VEuPathDB" id="FungiDB:TAPDE_005505"/>
<feature type="repeat" description="WD" evidence="6">
    <location>
        <begin position="285"/>
        <end position="311"/>
    </location>
</feature>
<comment type="similarity">
    <text evidence="5">Belongs to the WD repeat MORG1 family.</text>
</comment>
<feature type="repeat" description="WD" evidence="6">
    <location>
        <begin position="247"/>
        <end position="276"/>
    </location>
</feature>
<keyword evidence="2" id="KW-0963">Cytoplasm</keyword>
<evidence type="ECO:0000313" key="7">
    <source>
        <dbReference type="EMBL" id="CCG84942.1"/>
    </source>
</evidence>
<dbReference type="eggNOG" id="KOG0316">
    <property type="taxonomic scope" value="Eukaryota"/>
</dbReference>
<evidence type="ECO:0000313" key="8">
    <source>
        <dbReference type="Proteomes" id="UP000013776"/>
    </source>
</evidence>
<dbReference type="Proteomes" id="UP000013776">
    <property type="component" value="Unassembled WGS sequence"/>
</dbReference>
<dbReference type="GO" id="GO:0000398">
    <property type="term" value="P:mRNA splicing, via spliceosome"/>
    <property type="evidence" value="ECO:0007669"/>
    <property type="project" value="TreeGrafter"/>
</dbReference>
<dbReference type="CDD" id="cd00200">
    <property type="entry name" value="WD40"/>
    <property type="match status" value="1"/>
</dbReference>
<dbReference type="PANTHER" id="PTHR22842:SF3">
    <property type="entry name" value="WD REPEAT DOMAIN-CONTAINING PROTEIN 83"/>
    <property type="match status" value="1"/>
</dbReference>
<reference evidence="7 8" key="1">
    <citation type="journal article" date="2013" name="MBio">
        <title>Genome sequencing of the plant pathogen Taphrina deformans, the causal agent of peach leaf curl.</title>
        <authorList>
            <person name="Cisse O.H."/>
            <person name="Almeida J.M.G.C.F."/>
            <person name="Fonseca A."/>
            <person name="Kumar A.A."/>
            <person name="Salojaervi J."/>
            <person name="Overmyer K."/>
            <person name="Hauser P.M."/>
            <person name="Pagni M."/>
        </authorList>
    </citation>
    <scope>NUCLEOTIDE SEQUENCE [LARGE SCALE GENOMIC DNA]</scope>
    <source>
        <strain evidence="8">PYCC 5710 / ATCC 11124 / CBS 356.35 / IMI 108563 / JCM 9778 / NBRC 8474</strain>
    </source>
</reference>
<dbReference type="InterPro" id="IPR001680">
    <property type="entry name" value="WD40_rpt"/>
</dbReference>
<dbReference type="InterPro" id="IPR019775">
    <property type="entry name" value="WD40_repeat_CS"/>
</dbReference>
<evidence type="ECO:0000256" key="6">
    <source>
        <dbReference type="PROSITE-ProRule" id="PRU00221"/>
    </source>
</evidence>
<dbReference type="InterPro" id="IPR036322">
    <property type="entry name" value="WD40_repeat_dom_sf"/>
</dbReference>
<keyword evidence="8" id="KW-1185">Reference proteome</keyword>
<name>R4XGB3_TAPDE</name>
<evidence type="ECO:0000256" key="5">
    <source>
        <dbReference type="ARBA" id="ARBA00038145"/>
    </source>
</evidence>
<sequence length="311" mass="33590">MSNSTALPSKIGHIIYPSDVPSKSKSTLAKPLNVVKYNTTGQYFLSAGNDKKINLFNAYSGAHIKTYEAHGYEITDLAVSFDNAKLVSCGGDKQVFYWDVAEGVTIRRFSGHSQRVNTVAFNADASIVVSGSFDATVRLWDTKSNSQVPIQVLDQAKDSVTALATHRHQIITGSGDGRIRTYDLRKGLMTVDVIGHPVVSLQPANDGQTVLVSTLDSKVRLFDNANGGLLQEFSGHRCRDYRIPAVFSDTEAFIMSGSEDGRVVMWNVVSGKKVHDLSAHDGKVVSGLAMHPKGGQVISCGGDGNIVLWTT</sequence>
<proteinExistence type="inferred from homology"/>
<comment type="caution">
    <text evidence="7">The sequence shown here is derived from an EMBL/GenBank/DDBJ whole genome shotgun (WGS) entry which is preliminary data.</text>
</comment>
<dbReference type="EMBL" id="CAHR02000352">
    <property type="protein sequence ID" value="CCG84942.1"/>
    <property type="molecule type" value="Genomic_DNA"/>
</dbReference>
<dbReference type="Pfam" id="PF00400">
    <property type="entry name" value="WD40"/>
    <property type="match status" value="6"/>
</dbReference>
<feature type="repeat" description="WD" evidence="6">
    <location>
        <begin position="109"/>
        <end position="150"/>
    </location>
</feature>
<dbReference type="InterPro" id="IPR020472">
    <property type="entry name" value="WD40_PAC1"/>
</dbReference>
<dbReference type="PRINTS" id="PR00320">
    <property type="entry name" value="GPROTEINBRPT"/>
</dbReference>
<dbReference type="InterPro" id="IPR015943">
    <property type="entry name" value="WD40/YVTN_repeat-like_dom_sf"/>
</dbReference>
<dbReference type="STRING" id="1097556.R4XGB3"/>
<protein>
    <submittedName>
        <fullName evidence="7">Uncharacterized protein</fullName>
    </submittedName>
</protein>
<evidence type="ECO:0000256" key="3">
    <source>
        <dbReference type="ARBA" id="ARBA00022574"/>
    </source>
</evidence>
<dbReference type="OrthoDB" id="1068471at2759"/>
<dbReference type="Gene3D" id="2.130.10.10">
    <property type="entry name" value="YVTN repeat-like/Quinoprotein amine dehydrogenase"/>
    <property type="match status" value="1"/>
</dbReference>
<keyword evidence="3 6" id="KW-0853">WD repeat</keyword>
<dbReference type="PANTHER" id="PTHR22842">
    <property type="entry name" value="WD40 REPEAT PROTEIN"/>
    <property type="match status" value="1"/>
</dbReference>
<dbReference type="GO" id="GO:0005737">
    <property type="term" value="C:cytoplasm"/>
    <property type="evidence" value="ECO:0007669"/>
    <property type="project" value="UniProtKB-SubCell"/>
</dbReference>
<comment type="subcellular location">
    <subcellularLocation>
        <location evidence="1">Cytoplasm</location>
    </subcellularLocation>
</comment>
<keyword evidence="4" id="KW-0677">Repeat</keyword>
<dbReference type="SMART" id="SM00320">
    <property type="entry name" value="WD40"/>
    <property type="match status" value="7"/>
</dbReference>
<dbReference type="AlphaFoldDB" id="R4XGB3"/>